<dbReference type="SUPFAM" id="SSF90123">
    <property type="entry name" value="ABC transporter transmembrane region"/>
    <property type="match status" value="1"/>
</dbReference>
<dbReference type="Pfam" id="PF00005">
    <property type="entry name" value="ABC_tran"/>
    <property type="match status" value="1"/>
</dbReference>
<evidence type="ECO:0000256" key="6">
    <source>
        <dbReference type="ARBA" id="ARBA00022840"/>
    </source>
</evidence>
<dbReference type="InterPro" id="IPR003593">
    <property type="entry name" value="AAA+_ATPase"/>
</dbReference>
<dbReference type="Gene3D" id="1.20.1560.10">
    <property type="entry name" value="ABC transporter type 1, transmembrane domain"/>
    <property type="match status" value="1"/>
</dbReference>
<keyword evidence="5" id="KW-0788">Thiol protease</keyword>
<evidence type="ECO:0000313" key="14">
    <source>
        <dbReference type="Proteomes" id="UP001589862"/>
    </source>
</evidence>
<feature type="domain" description="ABC transporter" evidence="10">
    <location>
        <begin position="479"/>
        <end position="712"/>
    </location>
</feature>
<feature type="transmembrane region" description="Helical" evidence="9">
    <location>
        <begin position="385"/>
        <end position="409"/>
    </location>
</feature>
<organism evidence="13 14">
    <name type="scientific">Micrococcoides hystricis</name>
    <dbReference type="NCBI Taxonomy" id="1572761"/>
    <lineage>
        <taxon>Bacteria</taxon>
        <taxon>Bacillati</taxon>
        <taxon>Actinomycetota</taxon>
        <taxon>Actinomycetes</taxon>
        <taxon>Micrococcales</taxon>
        <taxon>Micrococcaceae</taxon>
        <taxon>Micrococcoides</taxon>
    </lineage>
</organism>
<feature type="transmembrane region" description="Helical" evidence="9">
    <location>
        <begin position="207"/>
        <end position="225"/>
    </location>
</feature>
<dbReference type="EMBL" id="JBHLUB010000002">
    <property type="protein sequence ID" value="MFC0581260.1"/>
    <property type="molecule type" value="Genomic_DNA"/>
</dbReference>
<dbReference type="PANTHER" id="PTHR43394:SF1">
    <property type="entry name" value="ATP-BINDING CASSETTE SUB-FAMILY B MEMBER 10, MITOCHONDRIAL"/>
    <property type="match status" value="1"/>
</dbReference>
<sequence>MAKVPTILQATATDCGSAVLTALLRSCSVDTTIVQVREVLDPGRDGTSALLLKQTAEQWGVVLAGQLLDSHGLPETLPQLPTPFIMHLSRQHYVVVERVRRTKIIVMDPAVGRRRLPVGELAEQASGLVLCVTDQRQRGSEDPVASSPSRDVSGMFSFLAGLLAQSRSSFGIAALLSLLVAAGGLGLPILTALIVDELVTSSHQPERWLTLGTLLALSLGAVIFLRNWSLARMQQVLAAELSVSVVQSLFTRTLRFFERRSVGDLFGRVESAQQIHMLLSTSLLGAGLDAILTIGYLTGMLYVSPTLGSLTLIMIAICLTVSVSVAKRSAAKQREEILLAAESSTTMVDGISGVRTMRSFGSENSVVQEWSSLLKQRLVVGRQRATLSAVNASVMTAAAVATPLVILTLAAADNSLSSPGVALGLMALATATLAPVTSLASQLVQAAQLRPLFERIQDIELAESVTQGGVRPETCHGQFSLRGVSFRHCRHGVETIKDLTEVVPAGATVAIVGPTGCGKSTLAALLAGLHVPTQGTILLDGHEMGVLDAAWLREQIGVLQQDTWIPKGSIENALRAGRDHLTEDQLWEALRKTQLEHEVRLLPMGIQTLLGSGGTGLSGGQRQRLALARALLGNPKILILDEPTSALDLGTERAIETTLRELNITRLIVTHRLSSASAADLVWVMEAGRIVQVGAPEELANMAGWYAELLRQSRPQRTVLG</sequence>
<dbReference type="PANTHER" id="PTHR43394">
    <property type="entry name" value="ATP-DEPENDENT PERMEASE MDL1, MITOCHONDRIAL"/>
    <property type="match status" value="1"/>
</dbReference>
<keyword evidence="8 9" id="KW-0472">Membrane</keyword>
<evidence type="ECO:0000256" key="5">
    <source>
        <dbReference type="ARBA" id="ARBA00022807"/>
    </source>
</evidence>
<feature type="domain" description="Peptidase C39" evidence="12">
    <location>
        <begin position="9"/>
        <end position="132"/>
    </location>
</feature>
<dbReference type="InterPro" id="IPR039421">
    <property type="entry name" value="Type_1_exporter"/>
</dbReference>
<dbReference type="PROSITE" id="PS50893">
    <property type="entry name" value="ABC_TRANSPORTER_2"/>
    <property type="match status" value="1"/>
</dbReference>
<dbReference type="Gene3D" id="3.90.70.10">
    <property type="entry name" value="Cysteine proteinases"/>
    <property type="match status" value="1"/>
</dbReference>
<name>A0ABV6P802_9MICC</name>
<feature type="transmembrane region" description="Helical" evidence="9">
    <location>
        <begin position="278"/>
        <end position="301"/>
    </location>
</feature>
<evidence type="ECO:0000256" key="7">
    <source>
        <dbReference type="ARBA" id="ARBA00022989"/>
    </source>
</evidence>
<comment type="caution">
    <text evidence="13">The sequence shown here is derived from an EMBL/GenBank/DDBJ whole genome shotgun (WGS) entry which is preliminary data.</text>
</comment>
<dbReference type="InterPro" id="IPR011527">
    <property type="entry name" value="ABC1_TM_dom"/>
</dbReference>
<keyword evidence="5" id="KW-0645">Protease</keyword>
<keyword evidence="14" id="KW-1185">Reference proteome</keyword>
<accession>A0ABV6P802</accession>
<dbReference type="InterPro" id="IPR036640">
    <property type="entry name" value="ABC1_TM_sf"/>
</dbReference>
<dbReference type="InterPro" id="IPR005074">
    <property type="entry name" value="Peptidase_C39"/>
</dbReference>
<keyword evidence="4" id="KW-0378">Hydrolase</keyword>
<keyword evidence="2 9" id="KW-0812">Transmembrane</keyword>
<keyword evidence="7 9" id="KW-1133">Transmembrane helix</keyword>
<protein>
    <submittedName>
        <fullName evidence="13">Peptidase domain-containing ABC transporter</fullName>
    </submittedName>
</protein>
<evidence type="ECO:0000313" key="13">
    <source>
        <dbReference type="EMBL" id="MFC0581260.1"/>
    </source>
</evidence>
<dbReference type="Pfam" id="PF00664">
    <property type="entry name" value="ABC_membrane"/>
    <property type="match status" value="1"/>
</dbReference>
<dbReference type="Gene3D" id="3.40.50.300">
    <property type="entry name" value="P-loop containing nucleotide triphosphate hydrolases"/>
    <property type="match status" value="1"/>
</dbReference>
<dbReference type="InterPro" id="IPR003439">
    <property type="entry name" value="ABC_transporter-like_ATP-bd"/>
</dbReference>
<keyword evidence="6" id="KW-0067">ATP-binding</keyword>
<reference evidence="13 14" key="1">
    <citation type="submission" date="2024-09" db="EMBL/GenBank/DDBJ databases">
        <authorList>
            <person name="Sun Q."/>
            <person name="Mori K."/>
        </authorList>
    </citation>
    <scope>NUCLEOTIDE SEQUENCE [LARGE SCALE GENOMIC DNA]</scope>
    <source>
        <strain evidence="13 14">NCAIM B.02604</strain>
    </source>
</reference>
<evidence type="ECO:0000256" key="9">
    <source>
        <dbReference type="SAM" id="Phobius"/>
    </source>
</evidence>
<feature type="transmembrane region" description="Helical" evidence="9">
    <location>
        <begin position="421"/>
        <end position="440"/>
    </location>
</feature>
<keyword evidence="3" id="KW-0547">Nucleotide-binding</keyword>
<dbReference type="RefSeq" id="WP_377457950.1">
    <property type="nucleotide sequence ID" value="NZ_JBHLUB010000002.1"/>
</dbReference>
<dbReference type="PROSITE" id="PS50929">
    <property type="entry name" value="ABC_TM1F"/>
    <property type="match status" value="1"/>
</dbReference>
<dbReference type="InterPro" id="IPR027417">
    <property type="entry name" value="P-loop_NTPase"/>
</dbReference>
<evidence type="ECO:0000256" key="3">
    <source>
        <dbReference type="ARBA" id="ARBA00022741"/>
    </source>
</evidence>
<evidence type="ECO:0000256" key="8">
    <source>
        <dbReference type="ARBA" id="ARBA00023136"/>
    </source>
</evidence>
<dbReference type="InterPro" id="IPR017871">
    <property type="entry name" value="ABC_transporter-like_CS"/>
</dbReference>
<dbReference type="PROSITE" id="PS50990">
    <property type="entry name" value="PEPTIDASE_C39"/>
    <property type="match status" value="1"/>
</dbReference>
<evidence type="ECO:0000259" key="12">
    <source>
        <dbReference type="PROSITE" id="PS50990"/>
    </source>
</evidence>
<evidence type="ECO:0000256" key="2">
    <source>
        <dbReference type="ARBA" id="ARBA00022692"/>
    </source>
</evidence>
<feature type="transmembrane region" description="Helical" evidence="9">
    <location>
        <begin position="172"/>
        <end position="195"/>
    </location>
</feature>
<evidence type="ECO:0000256" key="4">
    <source>
        <dbReference type="ARBA" id="ARBA00022801"/>
    </source>
</evidence>
<dbReference type="SUPFAM" id="SSF52540">
    <property type="entry name" value="P-loop containing nucleoside triphosphate hydrolases"/>
    <property type="match status" value="1"/>
</dbReference>
<dbReference type="Proteomes" id="UP001589862">
    <property type="component" value="Unassembled WGS sequence"/>
</dbReference>
<proteinExistence type="predicted"/>
<evidence type="ECO:0000259" key="11">
    <source>
        <dbReference type="PROSITE" id="PS50929"/>
    </source>
</evidence>
<gene>
    <name evidence="13" type="ORF">ACFFFR_02495</name>
</gene>
<dbReference type="PROSITE" id="PS00211">
    <property type="entry name" value="ABC_TRANSPORTER_1"/>
    <property type="match status" value="1"/>
</dbReference>
<comment type="subcellular location">
    <subcellularLocation>
        <location evidence="1">Cell membrane</location>
        <topology evidence="1">Multi-pass membrane protein</topology>
    </subcellularLocation>
</comment>
<evidence type="ECO:0000256" key="1">
    <source>
        <dbReference type="ARBA" id="ARBA00004651"/>
    </source>
</evidence>
<dbReference type="Pfam" id="PF03412">
    <property type="entry name" value="Peptidase_C39"/>
    <property type="match status" value="1"/>
</dbReference>
<feature type="transmembrane region" description="Helical" evidence="9">
    <location>
        <begin position="307"/>
        <end position="326"/>
    </location>
</feature>
<dbReference type="SMART" id="SM00382">
    <property type="entry name" value="AAA"/>
    <property type="match status" value="1"/>
</dbReference>
<evidence type="ECO:0000259" key="10">
    <source>
        <dbReference type="PROSITE" id="PS50893"/>
    </source>
</evidence>
<feature type="domain" description="ABC transmembrane type-1" evidence="11">
    <location>
        <begin position="172"/>
        <end position="448"/>
    </location>
</feature>